<organism evidence="2 3">
    <name type="scientific">Streptomyces albospinus</name>
    <dbReference type="NCBI Taxonomy" id="285515"/>
    <lineage>
        <taxon>Bacteria</taxon>
        <taxon>Bacillati</taxon>
        <taxon>Actinomycetota</taxon>
        <taxon>Actinomycetes</taxon>
        <taxon>Kitasatosporales</taxon>
        <taxon>Streptomycetaceae</taxon>
        <taxon>Streptomyces</taxon>
    </lineage>
</organism>
<keyword evidence="1" id="KW-1133">Transmembrane helix</keyword>
<proteinExistence type="predicted"/>
<evidence type="ECO:0000313" key="2">
    <source>
        <dbReference type="EMBL" id="GGV06489.1"/>
    </source>
</evidence>
<name>A0ABQ2VRG2_9ACTN</name>
<evidence type="ECO:0000313" key="3">
    <source>
        <dbReference type="Proteomes" id="UP000654471"/>
    </source>
</evidence>
<protein>
    <submittedName>
        <fullName evidence="2">Uncharacterized protein</fullName>
    </submittedName>
</protein>
<comment type="caution">
    <text evidence="2">The sequence shown here is derived from an EMBL/GenBank/DDBJ whole genome shotgun (WGS) entry which is preliminary data.</text>
</comment>
<keyword evidence="1" id="KW-0812">Transmembrane</keyword>
<reference evidence="3" key="1">
    <citation type="journal article" date="2019" name="Int. J. Syst. Evol. Microbiol.">
        <title>The Global Catalogue of Microorganisms (GCM) 10K type strain sequencing project: providing services to taxonomists for standard genome sequencing and annotation.</title>
        <authorList>
            <consortium name="The Broad Institute Genomics Platform"/>
            <consortium name="The Broad Institute Genome Sequencing Center for Infectious Disease"/>
            <person name="Wu L."/>
            <person name="Ma J."/>
        </authorList>
    </citation>
    <scope>NUCLEOTIDE SEQUENCE [LARGE SCALE GENOMIC DNA]</scope>
    <source>
        <strain evidence="3">JCM 3399</strain>
    </source>
</reference>
<keyword evidence="3" id="KW-1185">Reference proteome</keyword>
<gene>
    <name evidence="2" type="ORF">GCM10010211_85980</name>
</gene>
<feature type="transmembrane region" description="Helical" evidence="1">
    <location>
        <begin position="27"/>
        <end position="48"/>
    </location>
</feature>
<keyword evidence="1" id="KW-0472">Membrane</keyword>
<accession>A0ABQ2VRG2</accession>
<sequence>MWLEPSLPVPGTNHQGTDKVWVPLNNFGWAAVAISAVGTIFYILNYLLEQVPSFSRRVSAAALSVITALTEIREAWQRMSRK</sequence>
<dbReference type="Proteomes" id="UP000654471">
    <property type="component" value="Unassembled WGS sequence"/>
</dbReference>
<evidence type="ECO:0000256" key="1">
    <source>
        <dbReference type="SAM" id="Phobius"/>
    </source>
</evidence>
<dbReference type="EMBL" id="BMRP01000146">
    <property type="protein sequence ID" value="GGV06489.1"/>
    <property type="molecule type" value="Genomic_DNA"/>
</dbReference>